<proteinExistence type="predicted"/>
<dbReference type="AlphaFoldDB" id="A0A6I2L399"/>
<sequence length="177" mass="19908">MVHSSPALMALLETARQLELASWCIGAGAVRSLVWDALHVYRQPTHYDDVDVVYHDADTSPQHEAEMLQRLIALKPSVRWEVTNQALVHHWFLTHQSQIVVPLDSLAAGIATWPEYATCVGVNLRADDTIGIIAPHGLDDLFAMRVRHNPARASAATYQQRVQSKRFAERWPQVTII</sequence>
<dbReference type="InterPro" id="IPR009267">
    <property type="entry name" value="NTP_transf_6"/>
</dbReference>
<comment type="caution">
    <text evidence="1">The sequence shown here is derived from an EMBL/GenBank/DDBJ whole genome shotgun (WGS) entry which is preliminary data.</text>
</comment>
<accession>A0A6I2L399</accession>
<protein>
    <recommendedName>
        <fullName evidence="3">Nucleotidyltransferase family protein</fullName>
    </recommendedName>
</protein>
<evidence type="ECO:0000313" key="1">
    <source>
        <dbReference type="EMBL" id="MRW92795.1"/>
    </source>
</evidence>
<evidence type="ECO:0000313" key="2">
    <source>
        <dbReference type="Proteomes" id="UP000433309"/>
    </source>
</evidence>
<evidence type="ECO:0008006" key="3">
    <source>
        <dbReference type="Google" id="ProtNLM"/>
    </source>
</evidence>
<reference evidence="1 2" key="1">
    <citation type="submission" date="2019-11" db="EMBL/GenBank/DDBJ databases">
        <title>Novel species isolated from a subtropical stream in China.</title>
        <authorList>
            <person name="Lu H."/>
        </authorList>
    </citation>
    <scope>NUCLEOTIDE SEQUENCE [LARGE SCALE GENOMIC DNA]</scope>
    <source>
        <strain evidence="1 2">FT80W</strain>
    </source>
</reference>
<name>A0A6I2L399_9BURK</name>
<dbReference type="Proteomes" id="UP000433309">
    <property type="component" value="Unassembled WGS sequence"/>
</dbReference>
<dbReference type="EMBL" id="WKJK01000013">
    <property type="protein sequence ID" value="MRW92795.1"/>
    <property type="molecule type" value="Genomic_DNA"/>
</dbReference>
<dbReference type="Pfam" id="PF06042">
    <property type="entry name" value="NTP_transf_6"/>
    <property type="match status" value="1"/>
</dbReference>
<dbReference type="PANTHER" id="PTHR39166:SF1">
    <property type="entry name" value="BLL1166 PROTEIN"/>
    <property type="match status" value="1"/>
</dbReference>
<dbReference type="PANTHER" id="PTHR39166">
    <property type="entry name" value="BLL1166 PROTEIN"/>
    <property type="match status" value="1"/>
</dbReference>
<keyword evidence="2" id="KW-1185">Reference proteome</keyword>
<organism evidence="1 2">
    <name type="scientific">Duganella guangzhouensis</name>
    <dbReference type="NCBI Taxonomy" id="2666084"/>
    <lineage>
        <taxon>Bacteria</taxon>
        <taxon>Pseudomonadati</taxon>
        <taxon>Pseudomonadota</taxon>
        <taxon>Betaproteobacteria</taxon>
        <taxon>Burkholderiales</taxon>
        <taxon>Oxalobacteraceae</taxon>
        <taxon>Telluria group</taxon>
        <taxon>Duganella</taxon>
    </lineage>
</organism>
<gene>
    <name evidence="1" type="ORF">GJ699_22610</name>
</gene>